<sequence>MKSKSEFKAIEDLENMRSRSELPLPPSMIQLTPRALRQMIEDASAQAASRAVAQYIAEHAGPVDQQSDDQLEEEVESRPYLPKVELPPPPPPPRKAPPEEHRPQKRDQTAARQADIEKTKNAQAFLLAVVVAPPRRSPFETHILAKAIQPGIKIPNLSEYNGRFLHHFAINKRYPKTASYLFTIVQHEHEGLREYVQRFSEDVLEVPHVGPELLASIMQQNLKSSRFKESISGKPPATKEELIARAEKYTRIEETAGKRSVTPMKRRSIEEEGVMPPKVEKGRRERKHMHPNNLAYYTPLSVPRAEILAIAIQQSLVRRPLPMQDNPKRMKSEQFCHFHEDRGHDTEDCYNLKDEIERLVQKGHFREFLVHKGRINDFEEPR</sequence>
<feature type="compositionally biased region" description="Basic and acidic residues" evidence="1">
    <location>
        <begin position="1"/>
        <end position="20"/>
    </location>
</feature>
<evidence type="ECO:0000313" key="2">
    <source>
        <dbReference type="EMBL" id="KAL0356173.1"/>
    </source>
</evidence>
<reference evidence="2" key="2">
    <citation type="journal article" date="2024" name="Plant">
        <title>Genomic evolution and insights into agronomic trait innovations of Sesamum species.</title>
        <authorList>
            <person name="Miao H."/>
            <person name="Wang L."/>
            <person name="Qu L."/>
            <person name="Liu H."/>
            <person name="Sun Y."/>
            <person name="Le M."/>
            <person name="Wang Q."/>
            <person name="Wei S."/>
            <person name="Zheng Y."/>
            <person name="Lin W."/>
            <person name="Duan Y."/>
            <person name="Cao H."/>
            <person name="Xiong S."/>
            <person name="Wang X."/>
            <person name="Wei L."/>
            <person name="Li C."/>
            <person name="Ma Q."/>
            <person name="Ju M."/>
            <person name="Zhao R."/>
            <person name="Li G."/>
            <person name="Mu C."/>
            <person name="Tian Q."/>
            <person name="Mei H."/>
            <person name="Zhang T."/>
            <person name="Gao T."/>
            <person name="Zhang H."/>
        </authorList>
    </citation>
    <scope>NUCLEOTIDE SEQUENCE</scope>
    <source>
        <strain evidence="2">G02</strain>
    </source>
</reference>
<proteinExistence type="predicted"/>
<feature type="compositionally biased region" description="Acidic residues" evidence="1">
    <location>
        <begin position="66"/>
        <end position="75"/>
    </location>
</feature>
<dbReference type="EMBL" id="JACGWJ010000017">
    <property type="protein sequence ID" value="KAL0356173.1"/>
    <property type="molecule type" value="Genomic_DNA"/>
</dbReference>
<feature type="region of interest" description="Disordered" evidence="1">
    <location>
        <begin position="58"/>
        <end position="114"/>
    </location>
</feature>
<dbReference type="PANTHER" id="PTHR33223">
    <property type="entry name" value="CCHC-TYPE DOMAIN-CONTAINING PROTEIN"/>
    <property type="match status" value="1"/>
</dbReference>
<name>A0AAW2PK13_SESRA</name>
<organism evidence="2">
    <name type="scientific">Sesamum radiatum</name>
    <name type="common">Black benniseed</name>
    <dbReference type="NCBI Taxonomy" id="300843"/>
    <lineage>
        <taxon>Eukaryota</taxon>
        <taxon>Viridiplantae</taxon>
        <taxon>Streptophyta</taxon>
        <taxon>Embryophyta</taxon>
        <taxon>Tracheophyta</taxon>
        <taxon>Spermatophyta</taxon>
        <taxon>Magnoliopsida</taxon>
        <taxon>eudicotyledons</taxon>
        <taxon>Gunneridae</taxon>
        <taxon>Pentapetalae</taxon>
        <taxon>asterids</taxon>
        <taxon>lamiids</taxon>
        <taxon>Lamiales</taxon>
        <taxon>Pedaliaceae</taxon>
        <taxon>Sesamum</taxon>
    </lineage>
</organism>
<gene>
    <name evidence="2" type="ORF">Sradi_4064200</name>
</gene>
<evidence type="ECO:0000256" key="1">
    <source>
        <dbReference type="SAM" id="MobiDB-lite"/>
    </source>
</evidence>
<feature type="compositionally biased region" description="Pro residues" evidence="1">
    <location>
        <begin position="85"/>
        <end position="95"/>
    </location>
</feature>
<dbReference type="AlphaFoldDB" id="A0AAW2PK13"/>
<comment type="caution">
    <text evidence="2">The sequence shown here is derived from an EMBL/GenBank/DDBJ whole genome shotgun (WGS) entry which is preliminary data.</text>
</comment>
<accession>A0AAW2PK13</accession>
<feature type="compositionally biased region" description="Basic and acidic residues" evidence="1">
    <location>
        <begin position="96"/>
        <end position="114"/>
    </location>
</feature>
<protein>
    <recommendedName>
        <fullName evidence="3">Retrotransposon gag domain-containing protein</fullName>
    </recommendedName>
</protein>
<reference evidence="2" key="1">
    <citation type="submission" date="2020-06" db="EMBL/GenBank/DDBJ databases">
        <authorList>
            <person name="Li T."/>
            <person name="Hu X."/>
            <person name="Zhang T."/>
            <person name="Song X."/>
            <person name="Zhang H."/>
            <person name="Dai N."/>
            <person name="Sheng W."/>
            <person name="Hou X."/>
            <person name="Wei L."/>
        </authorList>
    </citation>
    <scope>NUCLEOTIDE SEQUENCE</scope>
    <source>
        <strain evidence="2">G02</strain>
        <tissue evidence="2">Leaf</tissue>
    </source>
</reference>
<feature type="region of interest" description="Disordered" evidence="1">
    <location>
        <begin position="1"/>
        <end position="26"/>
    </location>
</feature>
<evidence type="ECO:0008006" key="3">
    <source>
        <dbReference type="Google" id="ProtNLM"/>
    </source>
</evidence>
<dbReference type="PANTHER" id="PTHR33223:SF10">
    <property type="entry name" value="AMINOTRANSFERASE-LIKE PLANT MOBILE DOMAIN-CONTAINING PROTEIN"/>
    <property type="match status" value="1"/>
</dbReference>